<feature type="transmembrane region" description="Helical" evidence="1">
    <location>
        <begin position="9"/>
        <end position="26"/>
    </location>
</feature>
<keyword evidence="1" id="KW-1133">Transmembrane helix</keyword>
<evidence type="ECO:0000313" key="4">
    <source>
        <dbReference type="Proteomes" id="UP000617634"/>
    </source>
</evidence>
<evidence type="ECO:0000259" key="2">
    <source>
        <dbReference type="Pfam" id="PF09834"/>
    </source>
</evidence>
<organism evidence="3 4">
    <name type="scientific">Novosphingobium aureum</name>
    <dbReference type="NCBI Taxonomy" id="2792964"/>
    <lineage>
        <taxon>Bacteria</taxon>
        <taxon>Pseudomonadati</taxon>
        <taxon>Pseudomonadota</taxon>
        <taxon>Alphaproteobacteria</taxon>
        <taxon>Sphingomonadales</taxon>
        <taxon>Sphingomonadaceae</taxon>
        <taxon>Novosphingobium</taxon>
    </lineage>
</organism>
<evidence type="ECO:0000313" key="3">
    <source>
        <dbReference type="EMBL" id="MBH0114292.1"/>
    </source>
</evidence>
<protein>
    <submittedName>
        <fullName evidence="3">DUF2061 domain-containing protein</fullName>
    </submittedName>
</protein>
<proteinExistence type="predicted"/>
<gene>
    <name evidence="3" type="ORF">I5E68_15205</name>
</gene>
<sequence>MPRDLAKTFSFLALHLVVGFSVAYAFTGSATLAGGIALIEPLVNAVVFFFHERAWRGEVSRSGDPDPGLLRALRHRHDHPIVA</sequence>
<evidence type="ECO:0000256" key="1">
    <source>
        <dbReference type="SAM" id="Phobius"/>
    </source>
</evidence>
<keyword evidence="1" id="KW-0812">Transmembrane</keyword>
<dbReference type="InterPro" id="IPR018638">
    <property type="entry name" value="DUF2061_membrane"/>
</dbReference>
<keyword evidence="1" id="KW-0472">Membrane</keyword>
<feature type="domain" description="DUF2061" evidence="2">
    <location>
        <begin position="5"/>
        <end position="55"/>
    </location>
</feature>
<name>A0A931MLQ1_9SPHN</name>
<reference evidence="3" key="1">
    <citation type="submission" date="2020-11" db="EMBL/GenBank/DDBJ databases">
        <title>Novosphingobium aureum sp. nov., a marine bacterium isolated from sediment of a salt flat.</title>
        <authorList>
            <person name="Yoo Y."/>
            <person name="Kim J.-J."/>
        </authorList>
    </citation>
    <scope>NUCLEOTIDE SEQUENCE</scope>
    <source>
        <strain evidence="3">YJ-S2-02</strain>
    </source>
</reference>
<comment type="caution">
    <text evidence="3">The sequence shown here is derived from an EMBL/GenBank/DDBJ whole genome shotgun (WGS) entry which is preliminary data.</text>
</comment>
<dbReference type="EMBL" id="JADZGI010000002">
    <property type="protein sequence ID" value="MBH0114292.1"/>
    <property type="molecule type" value="Genomic_DNA"/>
</dbReference>
<dbReference type="AlphaFoldDB" id="A0A931MLQ1"/>
<keyword evidence="4" id="KW-1185">Reference proteome</keyword>
<dbReference type="Proteomes" id="UP000617634">
    <property type="component" value="Unassembled WGS sequence"/>
</dbReference>
<feature type="transmembrane region" description="Helical" evidence="1">
    <location>
        <begin position="32"/>
        <end position="51"/>
    </location>
</feature>
<dbReference type="Pfam" id="PF09834">
    <property type="entry name" value="DUF2061"/>
    <property type="match status" value="1"/>
</dbReference>
<accession>A0A931MLQ1</accession>
<dbReference type="RefSeq" id="WP_197165475.1">
    <property type="nucleotide sequence ID" value="NZ_JADZGI010000002.1"/>
</dbReference>